<dbReference type="RefSeq" id="WP_138600543.1">
    <property type="nucleotide sequence ID" value="NZ_JAQPZS010000001.1"/>
</dbReference>
<evidence type="ECO:0000259" key="3">
    <source>
        <dbReference type="PROSITE" id="PS51127"/>
    </source>
</evidence>
<dbReference type="PROSITE" id="PS51257">
    <property type="entry name" value="PROKAR_LIPOPROTEIN"/>
    <property type="match status" value="1"/>
</dbReference>
<gene>
    <name evidence="4" type="ORF">PQI24_00405</name>
</gene>
<feature type="domain" description="Big-1" evidence="3">
    <location>
        <begin position="52"/>
        <end position="145"/>
    </location>
</feature>
<dbReference type="InterPro" id="IPR003344">
    <property type="entry name" value="Big_1_dom"/>
</dbReference>
<protein>
    <recommendedName>
        <fullName evidence="3">Big-1 domain-containing protein</fullName>
    </recommendedName>
</protein>
<comment type="caution">
    <text evidence="4">The sequence shown here is derived from an EMBL/GenBank/DDBJ whole genome shotgun (WGS) entry which is preliminary data.</text>
</comment>
<sequence>MPLFRWLSVIVFSSLLAACGGGGSLESDGGSLDGGDDSTAEASYEIAVQGFSLSSGEQDNQVTADSPLTISATLTNNDEAVAGVVINFSLNGDIGLLDPVSGTDLTDSNGVASIKLTAGDTAGAGIVTATYALDGDTYSDTFGFTSDGSESDDSSVSGSVTLNLTITDTSGAPFTVDNPVSKDNKGTVTATLLDEETPLAGQLISFSTNFTGKITPVLGTALTDSNGEASVTLSSGDAKGAGQVVATYTDESGNAVTKIAGFISNGDEAPDDAIQYSVTASLLTGCVPSWDDNRSNVKLDPTSIASGCSITNSVSSAELADLFIEVTNQQSGDAVANALVEVTTDLGTVLPSSGRALTDSFGVALLKIQPGNTGGAGTITVSALDEQISTNFAVGIADLILEVDNGLNVDSNGDVIPLKAGGSTIIEVTLKDEEGNLYTTPTDVEFSSTCVDNNNSSIDASVKSSSGIASSTYRANGCGIDDVVNITVETGGKNFTASTIIPVEVSAVQSIQFIDVSEPVIALPPGEGGLPTQSVVRFRLLDADGIVSPQQRIDFKLTDSTGLAGLTQRTANTDNDGVVQTTVTSGIVPGPLVVKACFVSKTDVAALPEGDDLSCWTDEVQLCADEPTNDICPEGTLHLVPLAEQINAVSSQLALYSGITDQNSFDLSPQVFNPNALNYNGITNSLTVYFGDQFNQFNSNGVESTVLTESGVVGPQSNEAVCRTTDASCVVTWRSQGERPFYDYKWGNRIGEIDGNSATTEGINPKTGDVNCDPYFETAAPCIGTLVRAKNDPNGVIRGGRTSIIAVAKGQESFVDEESSDGITRRNGLFDIGEYYTLYDLPEAFNDHNENSTFDKANCSDADSDSYDPNTDQCSELNSRGGHNETWRDLNNNGIYDGADGLYNGLLCSEAAFNAGQCTRDLIEVRKQIEVVMSGDDPYVRFAVLKSNEVVSAPYEVLVPADCSSTIAGVFEVSDNALWCDVASIDLSEVSRANPDYDATDPNETDPETLEVGLSSINVRIFYSDEFGNPLPAGTEVSLTADNGDFSIIEHEETIPSTNRDSTMYSDVRIARESDGNQDQDGVLTITFQFENQLGGTKTVSRSISIIDDK</sequence>
<dbReference type="SMART" id="SM00634">
    <property type="entry name" value="BID_1"/>
    <property type="match status" value="2"/>
</dbReference>
<dbReference type="EMBL" id="JAQPZS010000001">
    <property type="protein sequence ID" value="MEJ6494470.1"/>
    <property type="molecule type" value="Genomic_DNA"/>
</dbReference>
<dbReference type="InterPro" id="IPR008964">
    <property type="entry name" value="Invasin/intimin_cell_adhesion"/>
</dbReference>
<keyword evidence="2" id="KW-0732">Signal</keyword>
<keyword evidence="5" id="KW-1185">Reference proteome</keyword>
<evidence type="ECO:0000256" key="2">
    <source>
        <dbReference type="SAM" id="SignalP"/>
    </source>
</evidence>
<dbReference type="PROSITE" id="PS51127">
    <property type="entry name" value="BIG1"/>
    <property type="match status" value="1"/>
</dbReference>
<evidence type="ECO:0000313" key="4">
    <source>
        <dbReference type="EMBL" id="MEJ6494470.1"/>
    </source>
</evidence>
<reference evidence="4 5" key="1">
    <citation type="submission" date="2023-01" db="EMBL/GenBank/DDBJ databases">
        <title>Trichodesmium-associated heterotrophic epibiont bacteria.</title>
        <authorList>
            <person name="Cleveland C.S."/>
            <person name="Webb E.A."/>
        </authorList>
    </citation>
    <scope>NUCLEOTIDE SEQUENCE [LARGE SCALE GENOMIC DNA]</scope>
    <source>
        <strain evidence="4 5">USCH2</strain>
    </source>
</reference>
<dbReference type="SUPFAM" id="SSF49373">
    <property type="entry name" value="Invasin/intimin cell-adhesion fragments"/>
    <property type="match status" value="4"/>
</dbReference>
<feature type="chain" id="PRO_5046276688" description="Big-1 domain-containing protein" evidence="2">
    <location>
        <begin position="18"/>
        <end position="1110"/>
    </location>
</feature>
<organism evidence="4 5">
    <name type="scientific">Pseudoalteromonas lipolytica</name>
    <dbReference type="NCBI Taxonomy" id="570156"/>
    <lineage>
        <taxon>Bacteria</taxon>
        <taxon>Pseudomonadati</taxon>
        <taxon>Pseudomonadota</taxon>
        <taxon>Gammaproteobacteria</taxon>
        <taxon>Alteromonadales</taxon>
        <taxon>Pseudoalteromonadaceae</taxon>
        <taxon>Pseudoalteromonas</taxon>
    </lineage>
</organism>
<comment type="similarity">
    <text evidence="1">Belongs to the intimin/invasin family.</text>
</comment>
<dbReference type="Gene3D" id="2.60.40.10">
    <property type="entry name" value="Immunoglobulins"/>
    <property type="match status" value="4"/>
</dbReference>
<accession>A0ABU8SN58</accession>
<dbReference type="InterPro" id="IPR013783">
    <property type="entry name" value="Ig-like_fold"/>
</dbReference>
<evidence type="ECO:0000256" key="1">
    <source>
        <dbReference type="ARBA" id="ARBA00010116"/>
    </source>
</evidence>
<dbReference type="Proteomes" id="UP001377972">
    <property type="component" value="Unassembled WGS sequence"/>
</dbReference>
<evidence type="ECO:0000313" key="5">
    <source>
        <dbReference type="Proteomes" id="UP001377972"/>
    </source>
</evidence>
<proteinExistence type="inferred from homology"/>
<feature type="signal peptide" evidence="2">
    <location>
        <begin position="1"/>
        <end position="17"/>
    </location>
</feature>
<name>A0ABU8SN58_9GAMM</name>